<organism evidence="2 3">
    <name type="scientific">Diploscapter pachys</name>
    <dbReference type="NCBI Taxonomy" id="2018661"/>
    <lineage>
        <taxon>Eukaryota</taxon>
        <taxon>Metazoa</taxon>
        <taxon>Ecdysozoa</taxon>
        <taxon>Nematoda</taxon>
        <taxon>Chromadorea</taxon>
        <taxon>Rhabditida</taxon>
        <taxon>Rhabditina</taxon>
        <taxon>Rhabditomorpha</taxon>
        <taxon>Rhabditoidea</taxon>
        <taxon>Rhabditidae</taxon>
        <taxon>Diploscapter</taxon>
    </lineage>
</organism>
<feature type="compositionally biased region" description="Basic and acidic residues" evidence="1">
    <location>
        <begin position="74"/>
        <end position="83"/>
    </location>
</feature>
<name>A0A2A2J760_9BILA</name>
<feature type="region of interest" description="Disordered" evidence="1">
    <location>
        <begin position="136"/>
        <end position="341"/>
    </location>
</feature>
<feature type="compositionally biased region" description="Polar residues" evidence="1">
    <location>
        <begin position="136"/>
        <end position="222"/>
    </location>
</feature>
<feature type="compositionally biased region" description="Low complexity" evidence="1">
    <location>
        <begin position="299"/>
        <end position="314"/>
    </location>
</feature>
<proteinExistence type="predicted"/>
<keyword evidence="3" id="KW-1185">Reference proteome</keyword>
<comment type="caution">
    <text evidence="2">The sequence shown here is derived from an EMBL/GenBank/DDBJ whole genome shotgun (WGS) entry which is preliminary data.</text>
</comment>
<reference evidence="2 3" key="1">
    <citation type="journal article" date="2017" name="Curr. Biol.">
        <title>Genome architecture and evolution of a unichromosomal asexual nematode.</title>
        <authorList>
            <person name="Fradin H."/>
            <person name="Zegar C."/>
            <person name="Gutwein M."/>
            <person name="Lucas J."/>
            <person name="Kovtun M."/>
            <person name="Corcoran D."/>
            <person name="Baugh L.R."/>
            <person name="Kiontke K."/>
            <person name="Gunsalus K."/>
            <person name="Fitch D.H."/>
            <person name="Piano F."/>
        </authorList>
    </citation>
    <scope>NUCLEOTIDE SEQUENCE [LARGE SCALE GENOMIC DNA]</scope>
    <source>
        <strain evidence="2">PF1309</strain>
    </source>
</reference>
<gene>
    <name evidence="2" type="ORF">WR25_26883</name>
</gene>
<sequence>MPSVEAFGLSMEQAQQKMTEFTQQGISFVYRAKDCYEELLESVEGDLTPPRSAGITLRGQGGGCSGMQNVSKVPEQKPEKKVVGDSGQSSMEHSADIFTHLEEPGQIHNQAPQTQPQQHAQLASTYPFPIINQTSAAAPAQQTGFGHPQSNVNQEQTNTAPQQNMAQSQAPTQFGQTQHRQSMNQSSAFAQQPTSNMATSADFSQQNHSTDFSSGSAISASGTDFIDSAPVPIPSQPVQHPPSQSAADSTSDAAPTPVKPKAPVDPSKFAQKWKPAKIAIPSPEELGIVPGMSSGRGFGNQQRGQGGFQQQRGNTGYNNVSAGGGVAFKGRGPKFYNPRRD</sequence>
<evidence type="ECO:0000313" key="3">
    <source>
        <dbReference type="Proteomes" id="UP000218231"/>
    </source>
</evidence>
<evidence type="ECO:0000313" key="2">
    <source>
        <dbReference type="EMBL" id="PAV57459.1"/>
    </source>
</evidence>
<evidence type="ECO:0000256" key="1">
    <source>
        <dbReference type="SAM" id="MobiDB-lite"/>
    </source>
</evidence>
<protein>
    <submittedName>
        <fullName evidence="2">Uncharacterized protein</fullName>
    </submittedName>
</protein>
<dbReference type="Proteomes" id="UP000218231">
    <property type="component" value="Unassembled WGS sequence"/>
</dbReference>
<feature type="compositionally biased region" description="Low complexity" evidence="1">
    <location>
        <begin position="236"/>
        <end position="266"/>
    </location>
</feature>
<accession>A0A2A2J760</accession>
<feature type="region of interest" description="Disordered" evidence="1">
    <location>
        <begin position="70"/>
        <end position="89"/>
    </location>
</feature>
<dbReference type="EMBL" id="LIAE01010637">
    <property type="protein sequence ID" value="PAV57459.1"/>
    <property type="molecule type" value="Genomic_DNA"/>
</dbReference>
<dbReference type="AlphaFoldDB" id="A0A2A2J760"/>